<evidence type="ECO:0000256" key="2">
    <source>
        <dbReference type="ARBA" id="ARBA00022475"/>
    </source>
</evidence>
<keyword evidence="3 11" id="KW-0132">Cell division</keyword>
<evidence type="ECO:0000256" key="4">
    <source>
        <dbReference type="ARBA" id="ARBA00022692"/>
    </source>
</evidence>
<keyword evidence="5 9" id="KW-1133">Transmembrane helix</keyword>
<dbReference type="GO" id="GO:0005886">
    <property type="term" value="C:plasma membrane"/>
    <property type="evidence" value="ECO:0007669"/>
    <property type="project" value="TreeGrafter"/>
</dbReference>
<evidence type="ECO:0000256" key="5">
    <source>
        <dbReference type="ARBA" id="ARBA00022989"/>
    </source>
</evidence>
<proteinExistence type="predicted"/>
<evidence type="ECO:0000256" key="7">
    <source>
        <dbReference type="ARBA" id="ARBA00023306"/>
    </source>
</evidence>
<feature type="domain" description="POTRA" evidence="10">
    <location>
        <begin position="89"/>
        <end position="157"/>
    </location>
</feature>
<evidence type="ECO:0000313" key="12">
    <source>
        <dbReference type="Proteomes" id="UP000067708"/>
    </source>
</evidence>
<keyword evidence="2" id="KW-1003">Cell membrane</keyword>
<feature type="region of interest" description="Disordered" evidence="8">
    <location>
        <begin position="1"/>
        <end position="33"/>
    </location>
</feature>
<evidence type="ECO:0000256" key="3">
    <source>
        <dbReference type="ARBA" id="ARBA00022618"/>
    </source>
</evidence>
<dbReference type="InterPro" id="IPR034746">
    <property type="entry name" value="POTRA"/>
</dbReference>
<dbReference type="HOGENOM" id="CLU_047677_1_3_11"/>
<dbReference type="STRING" id="529884.Rhola_00008570"/>
<evidence type="ECO:0000256" key="8">
    <source>
        <dbReference type="SAM" id="MobiDB-lite"/>
    </source>
</evidence>
<evidence type="ECO:0000313" key="11">
    <source>
        <dbReference type="EMBL" id="AIC47659.1"/>
    </source>
</evidence>
<feature type="transmembrane region" description="Helical" evidence="9">
    <location>
        <begin position="64"/>
        <end position="85"/>
    </location>
</feature>
<evidence type="ECO:0000259" key="10">
    <source>
        <dbReference type="PROSITE" id="PS51779"/>
    </source>
</evidence>
<dbReference type="GO" id="GO:0051301">
    <property type="term" value="P:cell division"/>
    <property type="evidence" value="ECO:0007669"/>
    <property type="project" value="UniProtKB-KW"/>
</dbReference>
<dbReference type="KEGG" id="rla:Rhola_00008570"/>
<feature type="compositionally biased region" description="Basic residues" evidence="8">
    <location>
        <begin position="20"/>
        <end position="29"/>
    </location>
</feature>
<dbReference type="PANTHER" id="PTHR37820">
    <property type="entry name" value="CELL DIVISION PROTEIN DIVIB"/>
    <property type="match status" value="1"/>
</dbReference>
<keyword evidence="7" id="KW-0131">Cell cycle</keyword>
<gene>
    <name evidence="11" type="ORF">Rhola_00008570</name>
</gene>
<name>A0A060JNA9_9MICO</name>
<reference evidence="11 12" key="1">
    <citation type="journal article" date="2014" name="Int. J. Syst. Evol. Microbiol.">
        <title>Rhodoluna lacicola gen. nov., sp. nov., a planktonic freshwater bacterium with stream-lined genome.</title>
        <authorList>
            <person name="Hahn M."/>
            <person name="Schmidt J."/>
            <person name="Taipale S.J."/>
            <person name="Doolittle W.F."/>
            <person name="Koll U."/>
        </authorList>
    </citation>
    <scope>NUCLEOTIDE SEQUENCE [LARGE SCALE GENOMIC DNA]</scope>
    <source>
        <strain evidence="11 12">MWH-Ta8</strain>
    </source>
</reference>
<protein>
    <submittedName>
        <fullName evidence="11">Cell division septal protein</fullName>
    </submittedName>
</protein>
<evidence type="ECO:0000256" key="1">
    <source>
        <dbReference type="ARBA" id="ARBA00004370"/>
    </source>
</evidence>
<dbReference type="AlphaFoldDB" id="A0A060JNA9"/>
<organism evidence="11 12">
    <name type="scientific">Rhodoluna lacicola</name>
    <dbReference type="NCBI Taxonomy" id="529884"/>
    <lineage>
        <taxon>Bacteria</taxon>
        <taxon>Bacillati</taxon>
        <taxon>Actinomycetota</taxon>
        <taxon>Actinomycetes</taxon>
        <taxon>Micrococcales</taxon>
        <taxon>Microbacteriaceae</taxon>
        <taxon>Luna cluster</taxon>
        <taxon>Luna-1 subcluster</taxon>
        <taxon>Rhodoluna</taxon>
    </lineage>
</organism>
<dbReference type="PANTHER" id="PTHR37820:SF1">
    <property type="entry name" value="CELL DIVISION PROTEIN FTSQ"/>
    <property type="match status" value="1"/>
</dbReference>
<keyword evidence="6 9" id="KW-0472">Membrane</keyword>
<dbReference type="InterPro" id="IPR013685">
    <property type="entry name" value="POTRA_FtsQ_type"/>
</dbReference>
<keyword evidence="4 9" id="KW-0812">Transmembrane</keyword>
<dbReference type="eggNOG" id="COG1589">
    <property type="taxonomic scope" value="Bacteria"/>
</dbReference>
<comment type="subcellular location">
    <subcellularLocation>
        <location evidence="1">Membrane</location>
    </subcellularLocation>
</comment>
<dbReference type="EMBL" id="CP007490">
    <property type="protein sequence ID" value="AIC47659.1"/>
    <property type="molecule type" value="Genomic_DNA"/>
</dbReference>
<evidence type="ECO:0000256" key="9">
    <source>
        <dbReference type="SAM" id="Phobius"/>
    </source>
</evidence>
<evidence type="ECO:0000256" key="6">
    <source>
        <dbReference type="ARBA" id="ARBA00023136"/>
    </source>
</evidence>
<dbReference type="PROSITE" id="PS51779">
    <property type="entry name" value="POTRA"/>
    <property type="match status" value="1"/>
</dbReference>
<dbReference type="InterPro" id="IPR050487">
    <property type="entry name" value="FtsQ_DivIB"/>
</dbReference>
<dbReference type="Pfam" id="PF08478">
    <property type="entry name" value="POTRA_1"/>
    <property type="match status" value="1"/>
</dbReference>
<sequence>MPSAPASKSKRAPKQQAKSAPKKALKTQSKRLLNIRKSEKRNPALSKLSPEIKRFTAASRRRRIAFGVSIASIASLLLLVLSTIFTPLLAVEKIEVTGAKRLKEKSIVNALTSQIGKPLPTVSGAEITSALKAFPLIESFSIISLPPHTLRIQITERQPIGIIAVSGTDYLYDPAGVRIGISNGYEKLPTIQITGVPEKSPQFKAAIEVLMALPAELLSRVAEIDAKSKDDVTLRLRGYSGQRIIWGDGSDSVLKSRVLDALIANQKKTDRVTFDVSSPNAPVVRYGNF</sequence>
<accession>A0A060JNA9</accession>
<keyword evidence="12" id="KW-1185">Reference proteome</keyword>
<dbReference type="Gene3D" id="3.10.20.310">
    <property type="entry name" value="membrane protein fhac"/>
    <property type="match status" value="1"/>
</dbReference>
<dbReference type="Proteomes" id="UP000067708">
    <property type="component" value="Chromosome"/>
</dbReference>